<feature type="repeat" description="Kelch 2" evidence="3">
    <location>
        <begin position="93"/>
        <end position="144"/>
    </location>
</feature>
<feature type="repeat" description="Kelch 1" evidence="3">
    <location>
        <begin position="47"/>
        <end position="91"/>
    </location>
</feature>
<dbReference type="HAMAP" id="MF_01195">
    <property type="entry name" value="NanM"/>
    <property type="match status" value="1"/>
</dbReference>
<protein>
    <recommendedName>
        <fullName evidence="3">N-acetylneuraminate epimerase</fullName>
        <ecNumber evidence="3">5.1.3.24</ecNumber>
    </recommendedName>
    <alternativeName>
        <fullName evidence="3">N-acetylneuraminate mutarotase</fullName>
        <shortName evidence="3">Neu5Ac mutarotase</shortName>
    </alternativeName>
    <alternativeName>
        <fullName evidence="3">Sialic acid epimerase</fullName>
    </alternativeName>
</protein>
<feature type="active site" description="Proton acceptor" evidence="3">
    <location>
        <position position="235"/>
    </location>
</feature>
<dbReference type="PANTHER" id="PTHR24412">
    <property type="entry name" value="KELCH PROTEIN"/>
    <property type="match status" value="1"/>
</dbReference>
<dbReference type="Pfam" id="PF24996">
    <property type="entry name" value="NANM"/>
    <property type="match status" value="1"/>
</dbReference>
<accession>A0A4S2PH75</accession>
<comment type="similarity">
    <text evidence="3">Belongs to the NanM family.</text>
</comment>
<dbReference type="InterPro" id="IPR019936">
    <property type="entry name" value="NanM_proteobact"/>
</dbReference>
<dbReference type="Proteomes" id="UP000310576">
    <property type="component" value="Unassembled WGS sequence"/>
</dbReference>
<dbReference type="InterPro" id="IPR015915">
    <property type="entry name" value="Kelch-typ_b-propeller"/>
</dbReference>
<name>A0A4S2PH75_9PAST</name>
<dbReference type="NCBIfam" id="NF010730">
    <property type="entry name" value="PRK14131.1"/>
    <property type="match status" value="1"/>
</dbReference>
<comment type="catalytic activity">
    <reaction evidence="3">
        <text>N-acetyl-alpha-neuraminate = N-acetyl-beta-neuraminate</text>
        <dbReference type="Rhea" id="RHEA:25233"/>
        <dbReference type="ChEBI" id="CHEBI:58705"/>
        <dbReference type="ChEBI" id="CHEBI:58770"/>
        <dbReference type="EC" id="5.1.3.24"/>
    </reaction>
</comment>
<dbReference type="PANTHER" id="PTHR24412:SF497">
    <property type="entry name" value="KELCH-LIKE PROTEIN 18"/>
    <property type="match status" value="1"/>
</dbReference>
<reference evidence="4 5" key="1">
    <citation type="journal article" date="2019" name="Vet. Microbiol.">
        <title>Development of multi locus sequence typing (MLST) of Rodentibacter pneumotropicus.</title>
        <authorList>
            <person name="Adhikary S."/>
            <person name="Bisgaard M."/>
            <person name="Boot R."/>
            <person name="Benga L."/>
            <person name="Nicklas W."/>
            <person name="Christensen H."/>
        </authorList>
    </citation>
    <scope>NUCLEOTIDE SEQUENCE [LARGE SCALE GENOMIC DNA]</scope>
    <source>
        <strain evidence="4 5">1596_07</strain>
    </source>
</reference>
<feature type="repeat" description="Kelch 3" evidence="3">
    <location>
        <begin position="146"/>
        <end position="180"/>
    </location>
</feature>
<evidence type="ECO:0000313" key="4">
    <source>
        <dbReference type="EMBL" id="THA17914.1"/>
    </source>
</evidence>
<keyword evidence="3" id="KW-0119">Carbohydrate metabolism</keyword>
<feature type="repeat" description="Kelch 7" evidence="3">
    <location>
        <begin position="350"/>
        <end position="379"/>
    </location>
</feature>
<comment type="caution">
    <text evidence="4">The sequence shown here is derived from an EMBL/GenBank/DDBJ whole genome shotgun (WGS) entry which is preliminary data.</text>
</comment>
<comment type="subunit">
    <text evidence="3">Homodimer.</text>
</comment>
<dbReference type="GO" id="GO:0016857">
    <property type="term" value="F:racemase and epimerase activity, acting on carbohydrates and derivatives"/>
    <property type="evidence" value="ECO:0007669"/>
    <property type="project" value="UniProtKB-UniRule"/>
</dbReference>
<evidence type="ECO:0000256" key="2">
    <source>
        <dbReference type="ARBA" id="ARBA00022737"/>
    </source>
</evidence>
<gene>
    <name evidence="3" type="primary">nanM</name>
    <name evidence="4" type="ORF">D3M76_00800</name>
</gene>
<feature type="repeat" description="Kelch 6" evidence="3">
    <location>
        <begin position="299"/>
        <end position="348"/>
    </location>
</feature>
<dbReference type="SUPFAM" id="SSF117281">
    <property type="entry name" value="Kelch motif"/>
    <property type="match status" value="1"/>
</dbReference>
<comment type="caution">
    <text evidence="3">Lacks conserved residue(s) required for the propagation of feature annotation.</text>
</comment>
<keyword evidence="3" id="KW-0732">Signal</keyword>
<dbReference type="EC" id="5.1.3.24" evidence="3"/>
<dbReference type="GO" id="GO:0042597">
    <property type="term" value="C:periplasmic space"/>
    <property type="evidence" value="ECO:0007669"/>
    <property type="project" value="UniProtKB-SubCell"/>
</dbReference>
<sequence length="379" mass="40974" precursor="true">MRFIMTLTKTALCTALFATVTFSANIHAYPNLPVGIKSGAGALIGDTVYVGLGSGGDKFYSLNLKDPTAQWQEIASFPGGERNQPVAAAVDGKLYVLGGLQKNEKGELQLVNDAYQYNPTDNTWMKLPTRSPRGLIGSSGASHGDKIYIIGGSNLSIFNGFFQDTVAAGEDKMKKDNITAAYFNQRPEDYFFTTELLSYEPSTNKWRNEGQVPFSGRAGAAFTIQNNDLMVVNGEIKPGLRTAETHQGQFTAKEVKWKNLPDLPAPKGKSQDGLAGAMAGYSHGNYLVAGGANFPGSVKQFKEGMLHAHKGLTKTWHKEIYTLNNGKWHIIGELPMNIGYGLSVSYDNKVLLIGGETDGGKALNSVKALSYDGKKLTVE</sequence>
<evidence type="ECO:0000256" key="1">
    <source>
        <dbReference type="ARBA" id="ARBA00022441"/>
    </source>
</evidence>
<comment type="function">
    <text evidence="3">Converts alpha-N-acetylneuranimic acid (Neu5Ac) to the beta-anomer, accelerating the equilibrium between the alpha- and beta-anomers. Probably facilitates sialidase-negative bacteria to compete sucessfully for limited amounts of extracellular Neu5Ac, which is likely taken up in the beta-anomer. In addition, the rapid removal of sialic acid from solution might be advantageous to the bacterium to damp down host responses.</text>
</comment>
<dbReference type="InterPro" id="IPR056734">
    <property type="entry name" value="NANM"/>
</dbReference>
<dbReference type="Gene3D" id="2.120.10.80">
    <property type="entry name" value="Kelch-type beta propeller"/>
    <property type="match status" value="2"/>
</dbReference>
<organism evidence="4 5">
    <name type="scientific">Rodentibacter pneumotropicus</name>
    <dbReference type="NCBI Taxonomy" id="758"/>
    <lineage>
        <taxon>Bacteria</taxon>
        <taxon>Pseudomonadati</taxon>
        <taxon>Pseudomonadota</taxon>
        <taxon>Gammaproteobacteria</taxon>
        <taxon>Pasteurellales</taxon>
        <taxon>Pasteurellaceae</taxon>
        <taxon>Rodentibacter</taxon>
    </lineage>
</organism>
<comment type="subcellular location">
    <subcellularLocation>
        <location evidence="3">Periplasm</location>
    </subcellularLocation>
</comment>
<feature type="signal peptide" evidence="3">
    <location>
        <begin position="1"/>
        <end position="28"/>
    </location>
</feature>
<dbReference type="AlphaFoldDB" id="A0A4S2PH75"/>
<evidence type="ECO:0000313" key="5">
    <source>
        <dbReference type="Proteomes" id="UP000310576"/>
    </source>
</evidence>
<keyword evidence="3" id="KW-0574">Periplasm</keyword>
<dbReference type="EMBL" id="QXNG01000006">
    <property type="protein sequence ID" value="THA17914.1"/>
    <property type="molecule type" value="Genomic_DNA"/>
</dbReference>
<dbReference type="NCBIfam" id="TIGR03547">
    <property type="entry name" value="muta_rot_YjhT"/>
    <property type="match status" value="1"/>
</dbReference>
<proteinExistence type="inferred from homology"/>
<keyword evidence="2 3" id="KW-0677">Repeat</keyword>
<keyword evidence="1 3" id="KW-0880">Kelch repeat</keyword>
<feature type="chain" id="PRO_5023987641" description="N-acetylneuraminate epimerase" evidence="3">
    <location>
        <begin position="29"/>
        <end position="379"/>
    </location>
</feature>
<feature type="repeat" description="Kelch 4" evidence="3">
    <location>
        <begin position="181"/>
        <end position="226"/>
    </location>
</feature>
<evidence type="ECO:0000256" key="3">
    <source>
        <dbReference type="HAMAP-Rule" id="MF_01195"/>
    </source>
</evidence>
<keyword evidence="3" id="KW-0413">Isomerase</keyword>